<sequence length="255" mass="29828">MGSEIPVCLFSVRGTFAHWRKWFTTTSALTYSFPPRTAVIGMVGAILGVPRSELAKRFPAQVTRIAVCPLRPIVKDRLPEKWRQGPPTLDKGRFRAAKMIEPFQENLEVIRRPHYRVVFWHRDERLMNELRERLQQKRWVYSPCMGIMGFLADIEWEGEDVAKLLEVEQADIRSVLPLNEETAKGIDLSELEAILREERVPNEVFPDRTFRHLYLAYVSREAKPLKVRMKEQDKLKVFHLRQLNQQIVGFELCVS</sequence>
<dbReference type="GO" id="GO:0051607">
    <property type="term" value="P:defense response to virus"/>
    <property type="evidence" value="ECO:0007669"/>
    <property type="project" value="UniProtKB-KW"/>
</dbReference>
<comment type="caution">
    <text evidence="2">The sequence shown here is derived from an EMBL/GenBank/DDBJ whole genome shotgun (WGS) entry which is preliminary data.</text>
</comment>
<dbReference type="InterPro" id="IPR013421">
    <property type="entry name" value="CRISPR-assoc_prot_Cas5_HALMA"/>
</dbReference>
<dbReference type="Pfam" id="PF09704">
    <property type="entry name" value="Cas_Cas5d"/>
    <property type="match status" value="1"/>
</dbReference>
<evidence type="ECO:0000313" key="2">
    <source>
        <dbReference type="EMBL" id="HEB42970.1"/>
    </source>
</evidence>
<proteinExistence type="predicted"/>
<dbReference type="AlphaFoldDB" id="A0A7C1NZV6"/>
<dbReference type="GO" id="GO:0043571">
    <property type="term" value="P:maintenance of CRISPR repeat elements"/>
    <property type="evidence" value="ECO:0007669"/>
    <property type="project" value="InterPro"/>
</dbReference>
<accession>A0A7C1NZV6</accession>
<organism evidence="2">
    <name type="scientific">Agrobacterium albertimagni</name>
    <dbReference type="NCBI Taxonomy" id="147266"/>
    <lineage>
        <taxon>Bacteria</taxon>
        <taxon>Pseudomonadati</taxon>
        <taxon>Pseudomonadota</taxon>
        <taxon>Alphaproteobacteria</taxon>
        <taxon>Hyphomicrobiales</taxon>
        <taxon>Rhizobiaceae</taxon>
        <taxon>Rhizobium/Agrobacterium group</taxon>
        <taxon>Agrobacterium</taxon>
    </lineage>
</organism>
<gene>
    <name evidence="2" type="primary">cas5b</name>
    <name evidence="2" type="ORF">ENP70_04555</name>
</gene>
<reference evidence="2" key="1">
    <citation type="journal article" date="2020" name="mSystems">
        <title>Genome- and Community-Level Interaction Insights into Carbon Utilization and Element Cycling Functions of Hydrothermarchaeota in Hydrothermal Sediment.</title>
        <authorList>
            <person name="Zhou Z."/>
            <person name="Liu Y."/>
            <person name="Xu W."/>
            <person name="Pan J."/>
            <person name="Luo Z.H."/>
            <person name="Li M."/>
        </authorList>
    </citation>
    <scope>NUCLEOTIDE SEQUENCE [LARGE SCALE GENOMIC DNA]</scope>
    <source>
        <strain evidence="2">SpSt-243</strain>
    </source>
</reference>
<dbReference type="EMBL" id="DSKI01000246">
    <property type="protein sequence ID" value="HEB42970.1"/>
    <property type="molecule type" value="Genomic_DNA"/>
</dbReference>
<dbReference type="NCBIfam" id="TIGR02592">
    <property type="entry name" value="cas_Cas5h"/>
    <property type="match status" value="1"/>
</dbReference>
<evidence type="ECO:0000256" key="1">
    <source>
        <dbReference type="ARBA" id="ARBA00023118"/>
    </source>
</evidence>
<protein>
    <submittedName>
        <fullName evidence="2">Type I-B CRISPR-associated protein Cas5</fullName>
    </submittedName>
</protein>
<dbReference type="Gene3D" id="3.30.70.2660">
    <property type="match status" value="1"/>
</dbReference>
<dbReference type="InterPro" id="IPR021124">
    <property type="entry name" value="CRISPR-assoc_prot_Cas5"/>
</dbReference>
<keyword evidence="1" id="KW-0051">Antiviral defense</keyword>
<name>A0A7C1NZV6_9HYPH</name>
<dbReference type="InterPro" id="IPR013422">
    <property type="entry name" value="CRISPR-assoc_prot_Cas5_N"/>
</dbReference>
<dbReference type="NCBIfam" id="TIGR02593">
    <property type="entry name" value="CRISPR_cas5"/>
    <property type="match status" value="1"/>
</dbReference>